<name>A0A7I7WFA0_9MYCO</name>
<evidence type="ECO:0000313" key="10">
    <source>
        <dbReference type="Proteomes" id="UP000192441"/>
    </source>
</evidence>
<dbReference type="GO" id="GO:0005886">
    <property type="term" value="C:plasma membrane"/>
    <property type="evidence" value="ECO:0007669"/>
    <property type="project" value="UniProtKB-SubCell"/>
</dbReference>
<reference evidence="9 10" key="1">
    <citation type="submission" date="2016-12" db="EMBL/GenBank/DDBJ databases">
        <title>The new phylogeny of genus Mycobacterium.</title>
        <authorList>
            <person name="Tortoli E."/>
            <person name="Trovato A."/>
            <person name="Cirillo D.M."/>
        </authorList>
    </citation>
    <scope>NUCLEOTIDE SEQUENCE [LARGE SCALE GENOMIC DNA]</scope>
    <source>
        <strain evidence="9 10">DSM 44624</strain>
    </source>
</reference>
<feature type="transmembrane region" description="Helical" evidence="6">
    <location>
        <begin position="440"/>
        <end position="462"/>
    </location>
</feature>
<dbReference type="InterPro" id="IPR011701">
    <property type="entry name" value="MFS"/>
</dbReference>
<accession>A0A7I7WFA0</accession>
<evidence type="ECO:0000256" key="6">
    <source>
        <dbReference type="SAM" id="Phobius"/>
    </source>
</evidence>
<keyword evidence="8" id="KW-0614">Plasmid</keyword>
<dbReference type="RefSeq" id="WP_083130563.1">
    <property type="nucleotide sequence ID" value="NZ_AP022607.1"/>
</dbReference>
<dbReference type="OrthoDB" id="4484751at2"/>
<evidence type="ECO:0000256" key="3">
    <source>
        <dbReference type="ARBA" id="ARBA00022692"/>
    </source>
</evidence>
<geneLocation type="plasmid" evidence="8 11">
    <name>pJCM12687</name>
</geneLocation>
<keyword evidence="5 6" id="KW-0472">Membrane</keyword>
<dbReference type="PROSITE" id="PS50850">
    <property type="entry name" value="MFS"/>
    <property type="match status" value="1"/>
</dbReference>
<feature type="transmembrane region" description="Helical" evidence="6">
    <location>
        <begin position="114"/>
        <end position="134"/>
    </location>
</feature>
<evidence type="ECO:0000256" key="5">
    <source>
        <dbReference type="ARBA" id="ARBA00023136"/>
    </source>
</evidence>
<gene>
    <name evidence="9" type="ORF">BST20_06310</name>
    <name evidence="8" type="ORF">MBRA_56600</name>
</gene>
<dbReference type="Gene3D" id="1.20.1720.10">
    <property type="entry name" value="Multidrug resistance protein D"/>
    <property type="match status" value="1"/>
</dbReference>
<feature type="transmembrane region" description="Helical" evidence="6">
    <location>
        <begin position="173"/>
        <end position="193"/>
    </location>
</feature>
<feature type="transmembrane region" description="Helical" evidence="6">
    <location>
        <begin position="55"/>
        <end position="73"/>
    </location>
</feature>
<feature type="transmembrane region" description="Helical" evidence="6">
    <location>
        <begin position="275"/>
        <end position="296"/>
    </location>
</feature>
<comment type="subcellular location">
    <subcellularLocation>
        <location evidence="1">Cell membrane</location>
        <topology evidence="1">Multi-pass membrane protein</topology>
    </subcellularLocation>
</comment>
<dbReference type="Gene3D" id="1.20.1250.20">
    <property type="entry name" value="MFS general substrate transporter like domains"/>
    <property type="match status" value="1"/>
</dbReference>
<dbReference type="Pfam" id="PF07690">
    <property type="entry name" value="MFS_1"/>
    <property type="match status" value="2"/>
</dbReference>
<feature type="domain" description="Major facilitator superfamily (MFS) profile" evidence="7">
    <location>
        <begin position="21"/>
        <end position="472"/>
    </location>
</feature>
<dbReference type="Proteomes" id="UP000467379">
    <property type="component" value="Plasmid pJCM12687"/>
</dbReference>
<keyword evidence="4 6" id="KW-1133">Transmembrane helix</keyword>
<protein>
    <submittedName>
        <fullName evidence="8">MFS transporter</fullName>
    </submittedName>
</protein>
<evidence type="ECO:0000313" key="8">
    <source>
        <dbReference type="EMBL" id="BBZ15465.1"/>
    </source>
</evidence>
<evidence type="ECO:0000313" key="11">
    <source>
        <dbReference type="Proteomes" id="UP000467379"/>
    </source>
</evidence>
<dbReference type="AlphaFoldDB" id="A0A7I7WFA0"/>
<dbReference type="Proteomes" id="UP000192441">
    <property type="component" value="Unassembled WGS sequence"/>
</dbReference>
<dbReference type="GO" id="GO:0022857">
    <property type="term" value="F:transmembrane transporter activity"/>
    <property type="evidence" value="ECO:0007669"/>
    <property type="project" value="InterPro"/>
</dbReference>
<keyword evidence="3 6" id="KW-0812">Transmembrane</keyword>
<feature type="transmembrane region" description="Helical" evidence="6">
    <location>
        <begin position="21"/>
        <end position="43"/>
    </location>
</feature>
<dbReference type="PANTHER" id="PTHR42718:SF9">
    <property type="entry name" value="MAJOR FACILITATOR SUPERFAMILY MULTIDRUG TRANSPORTER MFSC"/>
    <property type="match status" value="1"/>
</dbReference>
<proteinExistence type="predicted"/>
<feature type="transmembrane region" description="Helical" evidence="6">
    <location>
        <begin position="205"/>
        <end position="222"/>
    </location>
</feature>
<sequence length="488" mass="50550">MSTATTEPGRPALTTVRAYSVVIVSGLMTLILLLEFTLIYPALPRMAQAFQTGAITWSIIIAEITGVVASPLIGMLGDLYGIKRVFLTVAAVFVLGSLICATAQHLAVLLAGRAMQGMALGLINITYSIVRNVLSRRVAAIGLGVISSIVGIAFIIGPLLSSVLVGGAGWRGLFIFCALYMAVVGILFARIVPESGVRRHCKPDVRGAVLLCAALALLFIPISEGGSWGWHSALTLGSLGLGAAALIVFIVRALHSSEPLVDLRVLGMPQVRIPILVQVACNWPATMMSVMLPMLLLAPRSDLGYGFGITGASITLYYLPHGLSTILFGPAIGALVRRGHGMLLLRISTVSYALALTVLAFEHADTWGMLLGTGIAGIGHGAAYSAVGYLVADAAPADQRGAATGIMGATGIFAGGIGTATLACILAAHVTGYDSFHAPIYSNAAFVNGFLTGVLVAMLGLVQTFIGRSSGVMSGNAKRRRSIPTAAA</sequence>
<reference evidence="8 11" key="2">
    <citation type="journal article" date="2019" name="Emerg. Microbes Infect.">
        <title>Comprehensive subspecies identification of 175 nontuberculous mycobacteria species based on 7547 genomic profiles.</title>
        <authorList>
            <person name="Matsumoto Y."/>
            <person name="Kinjo T."/>
            <person name="Motooka D."/>
            <person name="Nabeya D."/>
            <person name="Jung N."/>
            <person name="Uechi K."/>
            <person name="Horii T."/>
            <person name="Iida T."/>
            <person name="Fujita J."/>
            <person name="Nakamura S."/>
        </authorList>
    </citation>
    <scope>NUCLEOTIDE SEQUENCE [LARGE SCALE GENOMIC DNA]</scope>
    <source>
        <strain evidence="8 11">JCM 12687</strain>
        <plasmid evidence="8">pJCM12687</plasmid>
    </source>
</reference>
<evidence type="ECO:0000259" key="7">
    <source>
        <dbReference type="PROSITE" id="PS50850"/>
    </source>
</evidence>
<dbReference type="InterPro" id="IPR036259">
    <property type="entry name" value="MFS_trans_sf"/>
</dbReference>
<feature type="transmembrane region" description="Helical" evidence="6">
    <location>
        <begin position="85"/>
        <end position="108"/>
    </location>
</feature>
<keyword evidence="2" id="KW-0813">Transport</keyword>
<organism evidence="9 10">
    <name type="scientific">Mycobacterium branderi</name>
    <dbReference type="NCBI Taxonomy" id="43348"/>
    <lineage>
        <taxon>Bacteria</taxon>
        <taxon>Bacillati</taxon>
        <taxon>Actinomycetota</taxon>
        <taxon>Actinomycetes</taxon>
        <taxon>Mycobacteriales</taxon>
        <taxon>Mycobacteriaceae</taxon>
        <taxon>Mycobacterium</taxon>
    </lineage>
</organism>
<evidence type="ECO:0000256" key="1">
    <source>
        <dbReference type="ARBA" id="ARBA00004651"/>
    </source>
</evidence>
<dbReference type="EMBL" id="AP022607">
    <property type="protein sequence ID" value="BBZ15465.1"/>
    <property type="molecule type" value="Genomic_DNA"/>
</dbReference>
<evidence type="ECO:0000256" key="4">
    <source>
        <dbReference type="ARBA" id="ARBA00022989"/>
    </source>
</evidence>
<reference evidence="8" key="3">
    <citation type="submission" date="2020-02" db="EMBL/GenBank/DDBJ databases">
        <authorList>
            <person name="Matsumoto Y."/>
            <person name="Motooka D."/>
            <person name="Nakamura S."/>
        </authorList>
    </citation>
    <scope>NUCLEOTIDE SEQUENCE</scope>
    <source>
        <strain evidence="8">JCM 12687</strain>
        <plasmid evidence="8">pJCM12687</plasmid>
    </source>
</reference>
<dbReference type="PANTHER" id="PTHR42718">
    <property type="entry name" value="MAJOR FACILITATOR SUPERFAMILY MULTIDRUG TRANSPORTER MFSC"/>
    <property type="match status" value="1"/>
</dbReference>
<feature type="transmembrane region" description="Helical" evidence="6">
    <location>
        <begin position="228"/>
        <end position="254"/>
    </location>
</feature>
<dbReference type="InterPro" id="IPR020846">
    <property type="entry name" value="MFS_dom"/>
</dbReference>
<dbReference type="SUPFAM" id="SSF103473">
    <property type="entry name" value="MFS general substrate transporter"/>
    <property type="match status" value="2"/>
</dbReference>
<evidence type="ECO:0000256" key="2">
    <source>
        <dbReference type="ARBA" id="ARBA00022448"/>
    </source>
</evidence>
<feature type="transmembrane region" description="Helical" evidence="6">
    <location>
        <begin position="141"/>
        <end position="161"/>
    </location>
</feature>
<feature type="transmembrane region" description="Helical" evidence="6">
    <location>
        <begin position="367"/>
        <end position="392"/>
    </location>
</feature>
<feature type="transmembrane region" description="Helical" evidence="6">
    <location>
        <begin position="404"/>
        <end position="428"/>
    </location>
</feature>
<evidence type="ECO:0000313" key="9">
    <source>
        <dbReference type="EMBL" id="ORA40182.1"/>
    </source>
</evidence>
<keyword evidence="11" id="KW-1185">Reference proteome</keyword>
<feature type="transmembrane region" description="Helical" evidence="6">
    <location>
        <begin position="316"/>
        <end position="336"/>
    </location>
</feature>
<feature type="transmembrane region" description="Helical" evidence="6">
    <location>
        <begin position="343"/>
        <end position="361"/>
    </location>
</feature>
<dbReference type="EMBL" id="MVHM01000002">
    <property type="protein sequence ID" value="ORA40182.1"/>
    <property type="molecule type" value="Genomic_DNA"/>
</dbReference>